<proteinExistence type="predicted"/>
<dbReference type="RefSeq" id="WP_092735949.1">
    <property type="nucleotide sequence ID" value="NZ_FNAS01000003.1"/>
</dbReference>
<dbReference type="EMBL" id="FNAS01000003">
    <property type="protein sequence ID" value="SDE09028.1"/>
    <property type="molecule type" value="Genomic_DNA"/>
</dbReference>
<reference evidence="1 2" key="1">
    <citation type="submission" date="2016-10" db="EMBL/GenBank/DDBJ databases">
        <authorList>
            <person name="de Groot N.N."/>
        </authorList>
    </citation>
    <scope>NUCLEOTIDE SEQUENCE [LARGE SCALE GENOMIC DNA]</scope>
    <source>
        <strain evidence="1 2">DSM 24015</strain>
    </source>
</reference>
<dbReference type="Proteomes" id="UP000198517">
    <property type="component" value="Unassembled WGS sequence"/>
</dbReference>
<sequence>MKAPEKDILILKKIYYQPGQEMTTSPEEDGLLLSRKSTYKEGARKKSYILNYDDFGHIIFEEQELKDKITERNYHDTDTFKNTYDSKLVYCLNEQDNKLTIFEYNGKQDLAKESVLRDGIANFETTYAYEYYE</sequence>
<keyword evidence="2" id="KW-1185">Reference proteome</keyword>
<dbReference type="STRING" id="1071918.SAMN05421544_10320"/>
<gene>
    <name evidence="1" type="ORF">SAMN05421544_10320</name>
</gene>
<protein>
    <submittedName>
        <fullName evidence="1">Uncharacterized protein</fullName>
    </submittedName>
</protein>
<organism evidence="1 2">
    <name type="scientific">Riemerella columbipharyngis</name>
    <dbReference type="NCBI Taxonomy" id="1071918"/>
    <lineage>
        <taxon>Bacteria</taxon>
        <taxon>Pseudomonadati</taxon>
        <taxon>Bacteroidota</taxon>
        <taxon>Flavobacteriia</taxon>
        <taxon>Flavobacteriales</taxon>
        <taxon>Weeksellaceae</taxon>
        <taxon>Riemerella</taxon>
    </lineage>
</organism>
<name>A0A1G7A250_9FLAO</name>
<dbReference type="AlphaFoldDB" id="A0A1G7A250"/>
<accession>A0A1G7A250</accession>
<evidence type="ECO:0000313" key="2">
    <source>
        <dbReference type="Proteomes" id="UP000198517"/>
    </source>
</evidence>
<evidence type="ECO:0000313" key="1">
    <source>
        <dbReference type="EMBL" id="SDE09028.1"/>
    </source>
</evidence>